<keyword evidence="2" id="KW-1185">Reference proteome</keyword>
<protein>
    <submittedName>
        <fullName evidence="1">Uncharacterized protein</fullName>
    </submittedName>
</protein>
<organism evidence="1 2">
    <name type="scientific">Naganishia adeliensis</name>
    <dbReference type="NCBI Taxonomy" id="92952"/>
    <lineage>
        <taxon>Eukaryota</taxon>
        <taxon>Fungi</taxon>
        <taxon>Dikarya</taxon>
        <taxon>Basidiomycota</taxon>
        <taxon>Agaricomycotina</taxon>
        <taxon>Tremellomycetes</taxon>
        <taxon>Filobasidiales</taxon>
        <taxon>Filobasidiaceae</taxon>
        <taxon>Naganishia</taxon>
    </lineage>
</organism>
<dbReference type="EMBL" id="JASBWS010000213">
    <property type="protein sequence ID" value="KAJ9091064.1"/>
    <property type="molecule type" value="Genomic_DNA"/>
</dbReference>
<comment type="caution">
    <text evidence="1">The sequence shown here is derived from an EMBL/GenBank/DDBJ whole genome shotgun (WGS) entry which is preliminary data.</text>
</comment>
<dbReference type="Proteomes" id="UP001230649">
    <property type="component" value="Unassembled WGS sequence"/>
</dbReference>
<sequence length="265" mass="29600">MQSNPASPPSVASPDGNAYENIEALPERAECAMLKSSLSTIKMQSNPASPPSVASPDGNAYENIEALLERAVKEMGNLRHIHHTQCRIFPPGSVYTLKSIWISIRPLWENFLKESTERDSVSLLLSEHGTLSSPKKVLEDRFDASVERGRKCLEQIKDKLKKHLADDLSQGVRRLLLTFDQILLSWTILHYPDEGCSLLILERSSTTGAATITEFHYPTAELDMTDSMDNSSLTTQHLPVFSSLEGFSDFCCSLEEERVSSRCRE</sequence>
<accession>A0ACC2UWH1</accession>
<evidence type="ECO:0000313" key="2">
    <source>
        <dbReference type="Proteomes" id="UP001230649"/>
    </source>
</evidence>
<reference evidence="1" key="1">
    <citation type="submission" date="2023-04" db="EMBL/GenBank/DDBJ databases">
        <title>Draft Genome sequencing of Naganishia species isolated from polar environments using Oxford Nanopore Technology.</title>
        <authorList>
            <person name="Leo P."/>
            <person name="Venkateswaran K."/>
        </authorList>
    </citation>
    <scope>NUCLEOTIDE SEQUENCE</scope>
    <source>
        <strain evidence="1">MNA-CCFEE 5262</strain>
    </source>
</reference>
<proteinExistence type="predicted"/>
<evidence type="ECO:0000313" key="1">
    <source>
        <dbReference type="EMBL" id="KAJ9091064.1"/>
    </source>
</evidence>
<name>A0ACC2UWH1_9TREE</name>
<gene>
    <name evidence="1" type="ORF">QFC20_007739</name>
</gene>